<evidence type="ECO:0000256" key="1">
    <source>
        <dbReference type="ARBA" id="ARBA00022801"/>
    </source>
</evidence>
<dbReference type="SUPFAM" id="SSF55144">
    <property type="entry name" value="LigT-like"/>
    <property type="match status" value="1"/>
</dbReference>
<dbReference type="Pfam" id="PF13563">
    <property type="entry name" value="2_5_RNA_ligase2"/>
    <property type="match status" value="1"/>
</dbReference>
<dbReference type="OrthoDB" id="7061261at2"/>
<dbReference type="GO" id="GO:0016874">
    <property type="term" value="F:ligase activity"/>
    <property type="evidence" value="ECO:0007669"/>
    <property type="project" value="UniProtKB-KW"/>
</dbReference>
<keyword evidence="4" id="KW-1185">Reference proteome</keyword>
<comment type="similarity">
    <text evidence="2">Belongs to the 2H phosphoesterase superfamily. ThpR family.</text>
</comment>
<dbReference type="Proteomes" id="UP000199290">
    <property type="component" value="Unassembled WGS sequence"/>
</dbReference>
<evidence type="ECO:0000256" key="2">
    <source>
        <dbReference type="HAMAP-Rule" id="MF_01940"/>
    </source>
</evidence>
<dbReference type="EMBL" id="FOYV01000002">
    <property type="protein sequence ID" value="SFR54975.1"/>
    <property type="molecule type" value="Genomic_DNA"/>
</dbReference>
<dbReference type="Gene3D" id="3.90.1140.10">
    <property type="entry name" value="Cyclic phosphodiesterase"/>
    <property type="match status" value="1"/>
</dbReference>
<dbReference type="NCBIfam" id="TIGR02258">
    <property type="entry name" value="2_5_ligase"/>
    <property type="match status" value="1"/>
</dbReference>
<dbReference type="PANTHER" id="PTHR35561:SF1">
    <property type="entry name" value="RNA 2',3'-CYCLIC PHOSPHODIESTERASE"/>
    <property type="match status" value="1"/>
</dbReference>
<organism evidence="3 4">
    <name type="scientific">Marinobacter gudaonensis</name>
    <dbReference type="NCBI Taxonomy" id="375760"/>
    <lineage>
        <taxon>Bacteria</taxon>
        <taxon>Pseudomonadati</taxon>
        <taxon>Pseudomonadota</taxon>
        <taxon>Gammaproteobacteria</taxon>
        <taxon>Pseudomonadales</taxon>
        <taxon>Marinobacteraceae</taxon>
        <taxon>Marinobacter</taxon>
    </lineage>
</organism>
<protein>
    <recommendedName>
        <fullName evidence="2">RNA 2',3'-cyclic phosphodiesterase</fullName>
        <shortName evidence="2">RNA 2',3'-CPDase</shortName>
        <ecNumber evidence="2">3.1.4.58</ecNumber>
    </recommendedName>
</protein>
<dbReference type="InterPro" id="IPR004175">
    <property type="entry name" value="RNA_CPDase"/>
</dbReference>
<gene>
    <name evidence="3" type="ORF">SAMN04488073_2698</name>
</gene>
<feature type="short sequence motif" description="HXTX 2" evidence="2">
    <location>
        <begin position="121"/>
        <end position="124"/>
    </location>
</feature>
<dbReference type="GO" id="GO:0008664">
    <property type="term" value="F:RNA 2',3'-cyclic 3'-phosphodiesterase activity"/>
    <property type="evidence" value="ECO:0007669"/>
    <property type="project" value="UniProtKB-EC"/>
</dbReference>
<comment type="function">
    <text evidence="2">Hydrolyzes RNA 2',3'-cyclic phosphodiester to an RNA 2'-phosphomonoester.</text>
</comment>
<dbReference type="GO" id="GO:0004113">
    <property type="term" value="F:2',3'-cyclic-nucleotide 3'-phosphodiesterase activity"/>
    <property type="evidence" value="ECO:0007669"/>
    <property type="project" value="InterPro"/>
</dbReference>
<dbReference type="InterPro" id="IPR009097">
    <property type="entry name" value="Cyclic_Pdiesterase"/>
</dbReference>
<proteinExistence type="inferred from homology"/>
<comment type="catalytic activity">
    <reaction evidence="2">
        <text>a 3'-end 2',3'-cyclophospho-ribonucleotide-RNA + H2O = a 3'-end 2'-phospho-ribonucleotide-RNA + H(+)</text>
        <dbReference type="Rhea" id="RHEA:11828"/>
        <dbReference type="Rhea" id="RHEA-COMP:10464"/>
        <dbReference type="Rhea" id="RHEA-COMP:17353"/>
        <dbReference type="ChEBI" id="CHEBI:15377"/>
        <dbReference type="ChEBI" id="CHEBI:15378"/>
        <dbReference type="ChEBI" id="CHEBI:83064"/>
        <dbReference type="ChEBI" id="CHEBI:173113"/>
        <dbReference type="EC" id="3.1.4.58"/>
    </reaction>
</comment>
<name>A0A1I6HKJ9_9GAMM</name>
<feature type="active site" description="Proton donor" evidence="2">
    <location>
        <position position="37"/>
    </location>
</feature>
<keyword evidence="3" id="KW-0436">Ligase</keyword>
<sequence>MPRLFFGVEIPPAIKERLLNVQAPVDGAKWQNAEQLHLTLLFLGTLDDDQVSTVCASARGIQQAQFWLAVSGLGCFGQPQKPRNLWAAVAPTEPLSLLHDALMSRIQGPARPSESRAFRPHITLARFKRQAGSVEALLDEHGNAAFGHFPVDEFCLFESSQGPSGSVYSALERFPLGTGD</sequence>
<accession>A0A1I6HKJ9</accession>
<dbReference type="HAMAP" id="MF_01940">
    <property type="entry name" value="RNA_CPDase"/>
    <property type="match status" value="1"/>
</dbReference>
<evidence type="ECO:0000313" key="3">
    <source>
        <dbReference type="EMBL" id="SFR54975.1"/>
    </source>
</evidence>
<dbReference type="PANTHER" id="PTHR35561">
    <property type="entry name" value="RNA 2',3'-CYCLIC PHOSPHODIESTERASE"/>
    <property type="match status" value="1"/>
</dbReference>
<feature type="short sequence motif" description="HXTX 1" evidence="2">
    <location>
        <begin position="37"/>
        <end position="40"/>
    </location>
</feature>
<dbReference type="EC" id="3.1.4.58" evidence="2"/>
<dbReference type="STRING" id="375760.SAMN04488073_2698"/>
<reference evidence="4" key="1">
    <citation type="submission" date="2016-10" db="EMBL/GenBank/DDBJ databases">
        <authorList>
            <person name="Varghese N."/>
            <person name="Submissions S."/>
        </authorList>
    </citation>
    <scope>NUCLEOTIDE SEQUENCE [LARGE SCALE GENOMIC DNA]</scope>
    <source>
        <strain evidence="4">CGMCC 1.6294</strain>
    </source>
</reference>
<keyword evidence="1 2" id="KW-0378">Hydrolase</keyword>
<evidence type="ECO:0000313" key="4">
    <source>
        <dbReference type="Proteomes" id="UP000199290"/>
    </source>
</evidence>
<dbReference type="AlphaFoldDB" id="A0A1I6HKJ9"/>
<dbReference type="RefSeq" id="WP_091991332.1">
    <property type="nucleotide sequence ID" value="NZ_FOYV01000002.1"/>
</dbReference>
<feature type="active site" description="Proton acceptor" evidence="2">
    <location>
        <position position="121"/>
    </location>
</feature>